<proteinExistence type="predicted"/>
<dbReference type="AlphaFoldDB" id="A0AAE8HIM4"/>
<gene>
    <name evidence="2" type="ORF">SAMN04490209_5824</name>
</gene>
<organism evidence="2 3">
    <name type="scientific">Pseudomonas rhodesiae</name>
    <dbReference type="NCBI Taxonomy" id="76760"/>
    <lineage>
        <taxon>Bacteria</taxon>
        <taxon>Pseudomonadati</taxon>
        <taxon>Pseudomonadota</taxon>
        <taxon>Gammaproteobacteria</taxon>
        <taxon>Pseudomonadales</taxon>
        <taxon>Pseudomonadaceae</taxon>
        <taxon>Pseudomonas</taxon>
    </lineage>
</organism>
<accession>A0AAE8HIM4</accession>
<protein>
    <submittedName>
        <fullName evidence="2">Uncharacterized protein</fullName>
    </submittedName>
</protein>
<evidence type="ECO:0000256" key="1">
    <source>
        <dbReference type="SAM" id="MobiDB-lite"/>
    </source>
</evidence>
<dbReference type="RefSeq" id="WP_083377959.1">
    <property type="nucleotide sequence ID" value="NZ_BAAAEG010000002.1"/>
</dbReference>
<name>A0AAE8HIM4_9PSED</name>
<reference evidence="2 3" key="1">
    <citation type="submission" date="2016-10" db="EMBL/GenBank/DDBJ databases">
        <authorList>
            <person name="Varghese N."/>
            <person name="Submissions S."/>
        </authorList>
    </citation>
    <scope>NUCLEOTIDE SEQUENCE [LARGE SCALE GENOMIC DNA]</scope>
    <source>
        <strain evidence="2 3">BS2777</strain>
    </source>
</reference>
<feature type="compositionally biased region" description="Polar residues" evidence="1">
    <location>
        <begin position="1"/>
        <end position="11"/>
    </location>
</feature>
<evidence type="ECO:0000313" key="3">
    <source>
        <dbReference type="Proteomes" id="UP000182085"/>
    </source>
</evidence>
<dbReference type="Proteomes" id="UP000182085">
    <property type="component" value="Chromosome I"/>
</dbReference>
<feature type="region of interest" description="Disordered" evidence="1">
    <location>
        <begin position="1"/>
        <end position="26"/>
    </location>
</feature>
<keyword evidence="3" id="KW-1185">Reference proteome</keyword>
<dbReference type="EMBL" id="LT629801">
    <property type="protein sequence ID" value="SDV17043.1"/>
    <property type="molecule type" value="Genomic_DNA"/>
</dbReference>
<sequence>MEMKFRTQSGAIVTADPMAEGPTPLELADPAAEHGVGQVEPAHLLRKQIEGVIREYGADPAEAALAVCVILDGNLGLAEDGWFDDDETVLNAIIAGSQADD</sequence>
<evidence type="ECO:0000313" key="2">
    <source>
        <dbReference type="EMBL" id="SDV17043.1"/>
    </source>
</evidence>